<sequence>NPTFNLLQPEPAARSRARQAYTMELEAEVAKQTMEKKNSPTQDLCSGRKQTWQRLFKQLLQSCSRRSAGV</sequence>
<feature type="non-terminal residue" evidence="1">
    <location>
        <position position="1"/>
    </location>
</feature>
<dbReference type="AlphaFoldDB" id="A0A0M4KNF4"/>
<dbReference type="EMBL" id="KP299960">
    <property type="protein sequence ID" value="ALD83481.1"/>
    <property type="molecule type" value="mRNA"/>
</dbReference>
<organism evidence="1">
    <name type="scientific">Sinopodophyllum hexandrum</name>
    <name type="common">Himalayan may apple</name>
    <name type="synonym">Podophyllum hexandrum</name>
    <dbReference type="NCBI Taxonomy" id="93608"/>
    <lineage>
        <taxon>Eukaryota</taxon>
        <taxon>Viridiplantae</taxon>
        <taxon>Streptophyta</taxon>
        <taxon>Embryophyta</taxon>
        <taxon>Tracheophyta</taxon>
        <taxon>Spermatophyta</taxon>
        <taxon>Magnoliopsida</taxon>
        <taxon>Ranunculales</taxon>
        <taxon>Berberidaceae</taxon>
        <taxon>Podophylloideae</taxon>
        <taxon>Podophylleae</taxon>
        <taxon>Sinopodophyllum</taxon>
    </lineage>
</organism>
<protein>
    <submittedName>
        <fullName evidence="1">BZIP transcription factor</fullName>
    </submittedName>
</protein>
<gene>
    <name evidence="1" type="primary">bZIP</name>
</gene>
<reference evidence="1" key="1">
    <citation type="submission" date="2014-12" db="EMBL/GenBank/DDBJ databases">
        <title>Comparative whole-transcriptome analysis in Podophyllum species identifies key transcription factors contributing to biosynthesis of podophyllotoxin in P. hexandrum.</title>
        <authorList>
            <person name="Kumar P."/>
            <person name="Jaiswal V."/>
            <person name="Pal T."/>
            <person name="Singh J."/>
            <person name="Chauhan R.S."/>
        </authorList>
    </citation>
    <scope>NUCLEOTIDE SEQUENCE</scope>
    <source>
        <tissue evidence="1">Rhizome</tissue>
    </source>
</reference>
<reference evidence="1" key="2">
    <citation type="submission" date="2014-12" db="EMBL/GenBank/DDBJ databases">
        <title>Expression analysis of transcription factor families controlling podophyllotoxin biosynthesis in P. hexandrum.</title>
        <authorList>
            <person name="Kumar P."/>
            <person name="Sharma N."/>
            <person name="Sood A."/>
            <person name="Sood H."/>
            <person name="Chauhan R.S."/>
        </authorList>
    </citation>
    <scope>NUCLEOTIDE SEQUENCE</scope>
    <source>
        <tissue evidence="1">Rhizome</tissue>
    </source>
</reference>
<proteinExistence type="evidence at transcript level"/>
<evidence type="ECO:0000313" key="1">
    <source>
        <dbReference type="EMBL" id="ALD83481.1"/>
    </source>
</evidence>
<accession>A0A0M4KNF4</accession>
<feature type="non-terminal residue" evidence="1">
    <location>
        <position position="70"/>
    </location>
</feature>
<name>A0A0M4KNF4_SINHE</name>